<dbReference type="Gene3D" id="2.60.40.10">
    <property type="entry name" value="Immunoglobulins"/>
    <property type="match status" value="1"/>
</dbReference>
<dbReference type="AlphaFoldDB" id="A0A504JFF1"/>
<dbReference type="InterPro" id="IPR000601">
    <property type="entry name" value="PKD_dom"/>
</dbReference>
<dbReference type="GO" id="GO:0007156">
    <property type="term" value="P:homophilic cell adhesion via plasma membrane adhesion molecules"/>
    <property type="evidence" value="ECO:0007669"/>
    <property type="project" value="InterPro"/>
</dbReference>
<dbReference type="InterPro" id="IPR013783">
    <property type="entry name" value="Ig-like_fold"/>
</dbReference>
<dbReference type="EMBL" id="VFWZ01000004">
    <property type="protein sequence ID" value="TPN85240.1"/>
    <property type="molecule type" value="Genomic_DNA"/>
</dbReference>
<dbReference type="PANTHER" id="PTHR24026">
    <property type="entry name" value="FAT ATYPICAL CADHERIN-RELATED"/>
    <property type="match status" value="1"/>
</dbReference>
<proteinExistence type="predicted"/>
<keyword evidence="2" id="KW-0472">Membrane</keyword>
<dbReference type="Gene3D" id="2.60.40.60">
    <property type="entry name" value="Cadherins"/>
    <property type="match status" value="2"/>
</dbReference>
<keyword evidence="1" id="KW-0812">Transmembrane</keyword>
<dbReference type="NCBIfam" id="TIGR02167">
    <property type="entry name" value="Liste_lipo_26"/>
    <property type="match status" value="4"/>
</dbReference>
<dbReference type="SUPFAM" id="SSF49313">
    <property type="entry name" value="Cadherin-like"/>
    <property type="match status" value="2"/>
</dbReference>
<feature type="domain" description="PKD" evidence="3">
    <location>
        <begin position="267"/>
        <end position="304"/>
    </location>
</feature>
<dbReference type="PROSITE" id="PS51257">
    <property type="entry name" value="PROKAR_LIPOPROTEIN"/>
    <property type="match status" value="1"/>
</dbReference>
<protein>
    <submittedName>
        <fullName evidence="5">BspA family leucine-rich repeat surface protein</fullName>
    </submittedName>
</protein>
<dbReference type="PROSITE" id="PS50268">
    <property type="entry name" value="CADHERIN_2"/>
    <property type="match status" value="2"/>
</dbReference>
<dbReference type="GO" id="GO:0005509">
    <property type="term" value="F:calcium ion binding"/>
    <property type="evidence" value="ECO:0007669"/>
    <property type="project" value="InterPro"/>
</dbReference>
<evidence type="ECO:0000256" key="2">
    <source>
        <dbReference type="ARBA" id="ARBA00022989"/>
    </source>
</evidence>
<sequence length="532" mass="57911">MLNMKSIFTLSITLVMTLLFISCDNDDDTIQYLLSLENLPVSIDENPQTNTVIGTFTVTQENLTGDLSFEIIEQSVADAVTIDAQGQLLVADVMAFNFEVNPTIIGTVRVRSGGLTDTATFTITINDITELNPSLSIEDFTATLDENPETDFVIGTITINQADLTDAVRFEITTQSVMGAVKVNDQGQLLVADAAAFDFETNPMLTGEVSVTSGTLTDTATFSISLTDVNEFPVGAFVTKWELTSSNLTIQLPLYSSQPSAVTEYDFQVDWGDGTIREVTSFDDPDASHTYATPGIKTVIITGTFRGISFSRVPDSKDLIIDVAQWGTMKMGDFGGHFMRCTNLIGFTATDVPDLSDTRSLFLSFFEATSFNGDVSKWDVSNITNMGSTFRDAHTFNQDLSGWDVSNVTIMAAMLESTSFNGDVSSWDVSKVETMSALFRFVSAFNSDISGWDVSNVKIMGAMFDGVTSFNQDLSSWDVSNVTNMEIMFNNASSFNQNLSGWATDKVVRCTSFNGGTSALTPENLPTRGTCF</sequence>
<feature type="domain" description="Cadherin" evidence="4">
    <location>
        <begin position="35"/>
        <end position="135"/>
    </location>
</feature>
<dbReference type="OrthoDB" id="1439291at2"/>
<dbReference type="Pfam" id="PF03382">
    <property type="entry name" value="DUF285"/>
    <property type="match status" value="1"/>
</dbReference>
<dbReference type="InterPro" id="IPR011889">
    <property type="entry name" value="Liste_lipo_26"/>
</dbReference>
<evidence type="ECO:0000313" key="6">
    <source>
        <dbReference type="Proteomes" id="UP000315540"/>
    </source>
</evidence>
<gene>
    <name evidence="5" type="ORF">FHK87_14525</name>
</gene>
<comment type="caution">
    <text evidence="5">The sequence shown here is derived from an EMBL/GenBank/DDBJ whole genome shotgun (WGS) entry which is preliminary data.</text>
</comment>
<evidence type="ECO:0000259" key="3">
    <source>
        <dbReference type="PROSITE" id="PS50093"/>
    </source>
</evidence>
<keyword evidence="2" id="KW-1133">Transmembrane helix</keyword>
<evidence type="ECO:0000256" key="1">
    <source>
        <dbReference type="ARBA" id="ARBA00022692"/>
    </source>
</evidence>
<dbReference type="GO" id="GO:0005886">
    <property type="term" value="C:plasma membrane"/>
    <property type="evidence" value="ECO:0007669"/>
    <property type="project" value="UniProtKB-SubCell"/>
</dbReference>
<organism evidence="5 6">
    <name type="scientific">Aquimarina algicola</name>
    <dbReference type="NCBI Taxonomy" id="2589995"/>
    <lineage>
        <taxon>Bacteria</taxon>
        <taxon>Pseudomonadati</taxon>
        <taxon>Bacteroidota</taxon>
        <taxon>Flavobacteriia</taxon>
        <taxon>Flavobacteriales</taxon>
        <taxon>Flavobacteriaceae</taxon>
        <taxon>Aquimarina</taxon>
    </lineage>
</organism>
<dbReference type="InterPro" id="IPR035986">
    <property type="entry name" value="PKD_dom_sf"/>
</dbReference>
<accession>A0A504JFF1</accession>
<feature type="domain" description="Cadherin" evidence="4">
    <location>
        <begin position="136"/>
        <end position="237"/>
    </location>
</feature>
<keyword evidence="6" id="KW-1185">Reference proteome</keyword>
<dbReference type="InterPro" id="IPR015919">
    <property type="entry name" value="Cadherin-like_sf"/>
</dbReference>
<dbReference type="SMART" id="SM00112">
    <property type="entry name" value="CA"/>
    <property type="match status" value="2"/>
</dbReference>
<dbReference type="Proteomes" id="UP000315540">
    <property type="component" value="Unassembled WGS sequence"/>
</dbReference>
<dbReference type="PROSITE" id="PS50093">
    <property type="entry name" value="PKD"/>
    <property type="match status" value="1"/>
</dbReference>
<dbReference type="SUPFAM" id="SSF49299">
    <property type="entry name" value="PKD domain"/>
    <property type="match status" value="1"/>
</dbReference>
<dbReference type="SUPFAM" id="SSF141571">
    <property type="entry name" value="Pentapeptide repeat-like"/>
    <property type="match status" value="1"/>
</dbReference>
<evidence type="ECO:0000259" key="4">
    <source>
        <dbReference type="PROSITE" id="PS50268"/>
    </source>
</evidence>
<dbReference type="InterPro" id="IPR002126">
    <property type="entry name" value="Cadherin-like_dom"/>
</dbReference>
<dbReference type="InterPro" id="IPR005046">
    <property type="entry name" value="DUF285"/>
</dbReference>
<evidence type="ECO:0000313" key="5">
    <source>
        <dbReference type="EMBL" id="TPN85240.1"/>
    </source>
</evidence>
<name>A0A504JFF1_9FLAO</name>
<dbReference type="CDD" id="cd11304">
    <property type="entry name" value="Cadherin_repeat"/>
    <property type="match status" value="2"/>
</dbReference>
<reference evidence="5 6" key="1">
    <citation type="submission" date="2019-06" db="EMBL/GenBank/DDBJ databases">
        <authorList>
            <person name="Meng X."/>
        </authorList>
    </citation>
    <scope>NUCLEOTIDE SEQUENCE [LARGE SCALE GENOMIC DNA]</scope>
    <source>
        <strain evidence="5 6">M625</strain>
    </source>
</reference>
<dbReference type="PANTHER" id="PTHR24026:SF126">
    <property type="entry name" value="PROTOCADHERIN FAT 4"/>
    <property type="match status" value="1"/>
</dbReference>
<dbReference type="Gene3D" id="2.160.20.80">
    <property type="entry name" value="E3 ubiquitin-protein ligase SopA"/>
    <property type="match status" value="1"/>
</dbReference>